<dbReference type="Pfam" id="PF03631">
    <property type="entry name" value="Virul_fac_BrkB"/>
    <property type="match status" value="1"/>
</dbReference>
<proteinExistence type="predicted"/>
<keyword evidence="3 6" id="KW-0812">Transmembrane</keyword>
<keyword evidence="2" id="KW-1003">Cell membrane</keyword>
<organism evidence="7 8">
    <name type="scientific">Paenibacillus sabuli</name>
    <dbReference type="NCBI Taxonomy" id="2772509"/>
    <lineage>
        <taxon>Bacteria</taxon>
        <taxon>Bacillati</taxon>
        <taxon>Bacillota</taxon>
        <taxon>Bacilli</taxon>
        <taxon>Bacillales</taxon>
        <taxon>Paenibacillaceae</taxon>
        <taxon>Paenibacillus</taxon>
    </lineage>
</organism>
<gene>
    <name evidence="7" type="ORF">IDH44_05590</name>
</gene>
<name>A0A927BSC9_9BACL</name>
<dbReference type="EMBL" id="JACXIZ010000011">
    <property type="protein sequence ID" value="MBD2844654.1"/>
    <property type="molecule type" value="Genomic_DNA"/>
</dbReference>
<evidence type="ECO:0000256" key="5">
    <source>
        <dbReference type="ARBA" id="ARBA00023136"/>
    </source>
</evidence>
<dbReference type="GO" id="GO:0005886">
    <property type="term" value="C:plasma membrane"/>
    <property type="evidence" value="ECO:0007669"/>
    <property type="project" value="UniProtKB-SubCell"/>
</dbReference>
<evidence type="ECO:0000313" key="8">
    <source>
        <dbReference type="Proteomes" id="UP000621560"/>
    </source>
</evidence>
<accession>A0A927BSC9</accession>
<dbReference type="PANTHER" id="PTHR30213">
    <property type="entry name" value="INNER MEMBRANE PROTEIN YHJD"/>
    <property type="match status" value="1"/>
</dbReference>
<feature type="transmembrane region" description="Helical" evidence="6">
    <location>
        <begin position="242"/>
        <end position="273"/>
    </location>
</feature>
<evidence type="ECO:0000256" key="6">
    <source>
        <dbReference type="SAM" id="Phobius"/>
    </source>
</evidence>
<dbReference type="NCBIfam" id="TIGR00765">
    <property type="entry name" value="yihY_not_rbn"/>
    <property type="match status" value="1"/>
</dbReference>
<dbReference type="RefSeq" id="WP_190915499.1">
    <property type="nucleotide sequence ID" value="NZ_JACXIZ010000011.1"/>
</dbReference>
<keyword evidence="5 6" id="KW-0472">Membrane</keyword>
<sequence length="299" mass="33381">MTKSRVSFGDFVQELYSRFQDDEVPALGAQLTYYLILAFFPFLIFLVTVIGYTQVSEQEVIDAIASFMPADSATMVTTILDEVRENGSGTLLSVGMLATFWAASNGINAIIKGLNKAYDEEENRPFWKVRGISLLSTVVLALIIITSMLMLIFGQVIGEQVFRLLNYPSGFDPVWTIAQYIIPLLIMVGVFMLLYKITPNRFLTFRDVLPGSLFATLGWIVTSLAFSFYVSQFGNYSKTYGSIGGIIVLLIWLYLSSIIILLGGEINAALAFIREGKRKQSSKAFALDLPFFRKNKPVE</sequence>
<feature type="transmembrane region" description="Helical" evidence="6">
    <location>
        <begin position="177"/>
        <end position="195"/>
    </location>
</feature>
<feature type="transmembrane region" description="Helical" evidence="6">
    <location>
        <begin position="92"/>
        <end position="111"/>
    </location>
</feature>
<feature type="transmembrane region" description="Helical" evidence="6">
    <location>
        <begin position="31"/>
        <end position="53"/>
    </location>
</feature>
<dbReference type="InterPro" id="IPR017039">
    <property type="entry name" value="Virul_fac_BrkB"/>
</dbReference>
<evidence type="ECO:0000256" key="1">
    <source>
        <dbReference type="ARBA" id="ARBA00004651"/>
    </source>
</evidence>
<evidence type="ECO:0000256" key="4">
    <source>
        <dbReference type="ARBA" id="ARBA00022989"/>
    </source>
</evidence>
<dbReference type="PANTHER" id="PTHR30213:SF0">
    <property type="entry name" value="UPF0761 MEMBRANE PROTEIN YIHY"/>
    <property type="match status" value="1"/>
</dbReference>
<feature type="transmembrane region" description="Helical" evidence="6">
    <location>
        <begin position="132"/>
        <end position="157"/>
    </location>
</feature>
<evidence type="ECO:0000256" key="2">
    <source>
        <dbReference type="ARBA" id="ARBA00022475"/>
    </source>
</evidence>
<keyword evidence="8" id="KW-1185">Reference proteome</keyword>
<protein>
    <submittedName>
        <fullName evidence="7">YihY/virulence factor BrkB family protein</fullName>
    </submittedName>
</protein>
<feature type="transmembrane region" description="Helical" evidence="6">
    <location>
        <begin position="207"/>
        <end position="230"/>
    </location>
</feature>
<comment type="caution">
    <text evidence="7">The sequence shown here is derived from an EMBL/GenBank/DDBJ whole genome shotgun (WGS) entry which is preliminary data.</text>
</comment>
<evidence type="ECO:0000313" key="7">
    <source>
        <dbReference type="EMBL" id="MBD2844654.1"/>
    </source>
</evidence>
<dbReference type="PIRSF" id="PIRSF035875">
    <property type="entry name" value="RNase_BN"/>
    <property type="match status" value="1"/>
</dbReference>
<dbReference type="AlphaFoldDB" id="A0A927BSC9"/>
<reference evidence="7" key="1">
    <citation type="submission" date="2020-09" db="EMBL/GenBank/DDBJ databases">
        <title>A novel bacterium of genus Paenibacillus, isolated from South China Sea.</title>
        <authorList>
            <person name="Huang H."/>
            <person name="Mo K."/>
            <person name="Hu Y."/>
        </authorList>
    </citation>
    <scope>NUCLEOTIDE SEQUENCE</scope>
    <source>
        <strain evidence="7">IB182496</strain>
    </source>
</reference>
<dbReference type="Proteomes" id="UP000621560">
    <property type="component" value="Unassembled WGS sequence"/>
</dbReference>
<keyword evidence="4 6" id="KW-1133">Transmembrane helix</keyword>
<comment type="subcellular location">
    <subcellularLocation>
        <location evidence="1">Cell membrane</location>
        <topology evidence="1">Multi-pass membrane protein</topology>
    </subcellularLocation>
</comment>
<evidence type="ECO:0000256" key="3">
    <source>
        <dbReference type="ARBA" id="ARBA00022692"/>
    </source>
</evidence>